<feature type="compositionally biased region" description="Basic residues" evidence="1">
    <location>
        <begin position="67"/>
        <end position="76"/>
    </location>
</feature>
<sequence>MWERAKSPNFEVDKVYELEIACAAGMKENEKVPFCQSPKATRSLLHPPSRPPRAKKASDVTDFNGHTSKKASKIRERLRKGSQFTHDKGISKTEKNGRENINFEITLWEEFEALVPPSGYDCEKSKEFIIHLQKLKLFQLLMGINDSYNQARSQILLMTSLPSINQPSAMRFVSVTAGVLGLNPMAHSSNYEVFMYSRTSGGQRFTRYSHLYCEVCKIKGQNKENCWKIVAYPIEFKYKKKKPFEGGSTVYNVIAKESPRNDVTQVEGTYKSQPWFIYGTNTNVHSQSQSAGSMDQIQSKLIHVDASHFTQEQYNHIVLNNGQVLKEGQGQQMMEIEKKINMMPLHELRVGLNKEPLQGPRPVVMTMVYEGVHEDPLVFLDIWELGKLRGATGKGTTSTTTVCGALGGT</sequence>
<dbReference type="PANTHER" id="PTHR34222">
    <property type="entry name" value="GAG_PRE-INTEGRS DOMAIN-CONTAINING PROTEIN"/>
    <property type="match status" value="1"/>
</dbReference>
<comment type="caution">
    <text evidence="2">The sequence shown here is derived from an EMBL/GenBank/DDBJ whole genome shotgun (WGS) entry which is preliminary data.</text>
</comment>
<proteinExistence type="predicted"/>
<dbReference type="EMBL" id="JACXVP010000004">
    <property type="protein sequence ID" value="KAG5612385.1"/>
    <property type="molecule type" value="Genomic_DNA"/>
</dbReference>
<feature type="region of interest" description="Disordered" evidence="1">
    <location>
        <begin position="38"/>
        <end position="76"/>
    </location>
</feature>
<evidence type="ECO:0000313" key="3">
    <source>
        <dbReference type="Proteomes" id="UP000824120"/>
    </source>
</evidence>
<evidence type="ECO:0000313" key="2">
    <source>
        <dbReference type="EMBL" id="KAG5612385.1"/>
    </source>
</evidence>
<accession>A0A9J5ZHG9</accession>
<protein>
    <submittedName>
        <fullName evidence="2">Uncharacterized protein</fullName>
    </submittedName>
</protein>
<evidence type="ECO:0000256" key="1">
    <source>
        <dbReference type="SAM" id="MobiDB-lite"/>
    </source>
</evidence>
<dbReference type="AlphaFoldDB" id="A0A9J5ZHG9"/>
<dbReference type="OrthoDB" id="1305922at2759"/>
<dbReference type="Proteomes" id="UP000824120">
    <property type="component" value="Chromosome 4"/>
</dbReference>
<organism evidence="2 3">
    <name type="scientific">Solanum commersonii</name>
    <name type="common">Commerson's wild potato</name>
    <name type="synonym">Commerson's nightshade</name>
    <dbReference type="NCBI Taxonomy" id="4109"/>
    <lineage>
        <taxon>Eukaryota</taxon>
        <taxon>Viridiplantae</taxon>
        <taxon>Streptophyta</taxon>
        <taxon>Embryophyta</taxon>
        <taxon>Tracheophyta</taxon>
        <taxon>Spermatophyta</taxon>
        <taxon>Magnoliopsida</taxon>
        <taxon>eudicotyledons</taxon>
        <taxon>Gunneridae</taxon>
        <taxon>Pentapetalae</taxon>
        <taxon>asterids</taxon>
        <taxon>lamiids</taxon>
        <taxon>Solanales</taxon>
        <taxon>Solanaceae</taxon>
        <taxon>Solanoideae</taxon>
        <taxon>Solaneae</taxon>
        <taxon>Solanum</taxon>
    </lineage>
</organism>
<name>A0A9J5ZHG9_SOLCO</name>
<keyword evidence="3" id="KW-1185">Reference proteome</keyword>
<reference evidence="2 3" key="1">
    <citation type="submission" date="2020-09" db="EMBL/GenBank/DDBJ databases">
        <title>De no assembly of potato wild relative species, Solanum commersonii.</title>
        <authorList>
            <person name="Cho K."/>
        </authorList>
    </citation>
    <scope>NUCLEOTIDE SEQUENCE [LARGE SCALE GENOMIC DNA]</scope>
    <source>
        <strain evidence="2">LZ3.2</strain>
        <tissue evidence="2">Leaf</tissue>
    </source>
</reference>
<dbReference type="PANTHER" id="PTHR34222:SF97">
    <property type="entry name" value="CATALYTIC REGION, PUTATIVE-RELATED"/>
    <property type="match status" value="1"/>
</dbReference>
<gene>
    <name evidence="2" type="ORF">H5410_023666</name>
</gene>